<protein>
    <submittedName>
        <fullName evidence="1">Uncharacterized protein</fullName>
    </submittedName>
</protein>
<organism evidence="1 2">
    <name type="scientific">Melastoma candidum</name>
    <dbReference type="NCBI Taxonomy" id="119954"/>
    <lineage>
        <taxon>Eukaryota</taxon>
        <taxon>Viridiplantae</taxon>
        <taxon>Streptophyta</taxon>
        <taxon>Embryophyta</taxon>
        <taxon>Tracheophyta</taxon>
        <taxon>Spermatophyta</taxon>
        <taxon>Magnoliopsida</taxon>
        <taxon>eudicotyledons</taxon>
        <taxon>Gunneridae</taxon>
        <taxon>Pentapetalae</taxon>
        <taxon>rosids</taxon>
        <taxon>malvids</taxon>
        <taxon>Myrtales</taxon>
        <taxon>Melastomataceae</taxon>
        <taxon>Melastomatoideae</taxon>
        <taxon>Melastomateae</taxon>
        <taxon>Melastoma</taxon>
    </lineage>
</organism>
<accession>A0ACB9NVG5</accession>
<gene>
    <name evidence="1" type="ORF">MLD38_024488</name>
</gene>
<dbReference type="Proteomes" id="UP001057402">
    <property type="component" value="Chromosome 7"/>
</dbReference>
<proteinExistence type="predicted"/>
<comment type="caution">
    <text evidence="1">The sequence shown here is derived from an EMBL/GenBank/DDBJ whole genome shotgun (WGS) entry which is preliminary data.</text>
</comment>
<sequence>MRRSRSYMSVQRAAFVFLMLLGGTIWFFFPVFHGRRGSLVESSSTVGGGSENLKSRLLELARRRRVFWDFDLHVVIKRRVPTGPDPIHNRFGSLALNTYL</sequence>
<reference evidence="2" key="1">
    <citation type="journal article" date="2023" name="Front. Plant Sci.">
        <title>Chromosomal-level genome assembly of Melastoma candidum provides insights into trichome evolution.</title>
        <authorList>
            <person name="Zhong Y."/>
            <person name="Wu W."/>
            <person name="Sun C."/>
            <person name="Zou P."/>
            <person name="Liu Y."/>
            <person name="Dai S."/>
            <person name="Zhou R."/>
        </authorList>
    </citation>
    <scope>NUCLEOTIDE SEQUENCE [LARGE SCALE GENOMIC DNA]</scope>
</reference>
<keyword evidence="2" id="KW-1185">Reference proteome</keyword>
<name>A0ACB9NVG5_9MYRT</name>
<dbReference type="EMBL" id="CM042886">
    <property type="protein sequence ID" value="KAI4339559.1"/>
    <property type="molecule type" value="Genomic_DNA"/>
</dbReference>
<evidence type="ECO:0000313" key="2">
    <source>
        <dbReference type="Proteomes" id="UP001057402"/>
    </source>
</evidence>
<evidence type="ECO:0000313" key="1">
    <source>
        <dbReference type="EMBL" id="KAI4339559.1"/>
    </source>
</evidence>